<reference evidence="2" key="1">
    <citation type="submission" date="2021-01" db="EMBL/GenBank/DDBJ databases">
        <title>Whole genome shotgun sequence of Planosporangium flavigriseum NBRC 105377.</title>
        <authorList>
            <person name="Komaki H."/>
            <person name="Tamura T."/>
        </authorList>
    </citation>
    <scope>NUCLEOTIDE SEQUENCE</scope>
    <source>
        <strain evidence="2">NBRC 105377</strain>
    </source>
</reference>
<dbReference type="EMBL" id="BONU01000041">
    <property type="protein sequence ID" value="GIG75973.1"/>
    <property type="molecule type" value="Genomic_DNA"/>
</dbReference>
<name>A0A8J3LSR8_9ACTN</name>
<proteinExistence type="predicted"/>
<evidence type="ECO:0000313" key="2">
    <source>
        <dbReference type="EMBL" id="GIG75973.1"/>
    </source>
</evidence>
<organism evidence="2 3">
    <name type="scientific">Planosporangium flavigriseum</name>
    <dbReference type="NCBI Taxonomy" id="373681"/>
    <lineage>
        <taxon>Bacteria</taxon>
        <taxon>Bacillati</taxon>
        <taxon>Actinomycetota</taxon>
        <taxon>Actinomycetes</taxon>
        <taxon>Micromonosporales</taxon>
        <taxon>Micromonosporaceae</taxon>
        <taxon>Planosporangium</taxon>
    </lineage>
</organism>
<keyword evidence="3" id="KW-1185">Reference proteome</keyword>
<dbReference type="AlphaFoldDB" id="A0A8J3LSR8"/>
<accession>A0A8J3LSR8</accession>
<evidence type="ECO:0000313" key="3">
    <source>
        <dbReference type="Proteomes" id="UP000653674"/>
    </source>
</evidence>
<sequence length="111" mass="12330">MWERAGYGRAKPLDLGVSRRVRPGRTPSATGPPTVALPLPGAMNPPKNHRCGKHVAIANSASPIPVWVACPVHRSGDQMIRERFDTIIRLEFYGEEILQLGWIVEYGMLDQ</sequence>
<evidence type="ECO:0000256" key="1">
    <source>
        <dbReference type="SAM" id="MobiDB-lite"/>
    </source>
</evidence>
<comment type="caution">
    <text evidence="2">The sequence shown here is derived from an EMBL/GenBank/DDBJ whole genome shotgun (WGS) entry which is preliminary data.</text>
</comment>
<feature type="region of interest" description="Disordered" evidence="1">
    <location>
        <begin position="16"/>
        <end position="38"/>
    </location>
</feature>
<dbReference type="Proteomes" id="UP000653674">
    <property type="component" value="Unassembled WGS sequence"/>
</dbReference>
<gene>
    <name evidence="2" type="ORF">Pfl04_43770</name>
</gene>
<protein>
    <submittedName>
        <fullName evidence="2">Uncharacterized protein</fullName>
    </submittedName>
</protein>